<dbReference type="OrthoDB" id="2557840at2759"/>
<dbReference type="HOGENOM" id="CLU_1918633_0_0_1"/>
<protein>
    <submittedName>
        <fullName evidence="2">Uncharacterized protein</fullName>
    </submittedName>
</protein>
<organism evidence="2 3">
    <name type="scientific">Ustilago hordei</name>
    <name type="common">Barley covered smut fungus</name>
    <dbReference type="NCBI Taxonomy" id="120017"/>
    <lineage>
        <taxon>Eukaryota</taxon>
        <taxon>Fungi</taxon>
        <taxon>Dikarya</taxon>
        <taxon>Basidiomycota</taxon>
        <taxon>Ustilaginomycotina</taxon>
        <taxon>Ustilaginomycetes</taxon>
        <taxon>Ustilaginales</taxon>
        <taxon>Ustilaginaceae</taxon>
        <taxon>Ustilago</taxon>
    </lineage>
</organism>
<dbReference type="Proteomes" id="UP000006174">
    <property type="component" value="Unassembled WGS sequence"/>
</dbReference>
<gene>
    <name evidence="2" type="ORF">UHOR_14081</name>
</gene>
<keyword evidence="1" id="KW-0732">Signal</keyword>
<accession>I2FSS4</accession>
<dbReference type="EMBL" id="CAGI01000150">
    <property type="protein sequence ID" value="CCF49967.1"/>
    <property type="molecule type" value="Genomic_DNA"/>
</dbReference>
<feature type="chain" id="PRO_5003659085" evidence="1">
    <location>
        <begin position="27"/>
        <end position="132"/>
    </location>
</feature>
<evidence type="ECO:0000256" key="1">
    <source>
        <dbReference type="SAM" id="SignalP"/>
    </source>
</evidence>
<dbReference type="AlphaFoldDB" id="I2FSS4"/>
<proteinExistence type="predicted"/>
<reference evidence="2 3" key="1">
    <citation type="journal article" date="2012" name="Plant Cell">
        <title>Genome comparison of barley and maize smut fungi reveals targeted loss of RNA silencing components and species-specific presence of transposable elements.</title>
        <authorList>
            <person name="Laurie J.D."/>
            <person name="Ali S."/>
            <person name="Linning R."/>
            <person name="Mannhaupt G."/>
            <person name="Wong P."/>
            <person name="Gueldener U."/>
            <person name="Muensterkoetter M."/>
            <person name="Moore R."/>
            <person name="Kahmann R."/>
            <person name="Bakkeren G."/>
            <person name="Schirawski J."/>
        </authorList>
    </citation>
    <scope>NUCLEOTIDE SEQUENCE [LARGE SCALE GENOMIC DNA]</scope>
    <source>
        <strain evidence="3">Uh4875-4</strain>
    </source>
</reference>
<feature type="signal peptide" evidence="1">
    <location>
        <begin position="1"/>
        <end position="26"/>
    </location>
</feature>
<keyword evidence="3" id="KW-1185">Reference proteome</keyword>
<name>I2FSS4_USTHO</name>
<sequence length="132" mass="13767">MVIYLFTALPATLLLLSLQRVPSSSSTVQGASLALLLSSLSYPACLIPLCLLSCVDSFDTAPPPCYPACLAHLCLLSCVDSFDTAPPPPQDLLAGFLYTAPSPPQDLLAGLLYAAPSPLTSDSSFDSYLSSP</sequence>
<evidence type="ECO:0000313" key="3">
    <source>
        <dbReference type="Proteomes" id="UP000006174"/>
    </source>
</evidence>
<evidence type="ECO:0000313" key="2">
    <source>
        <dbReference type="EMBL" id="CCF49967.1"/>
    </source>
</evidence>
<comment type="caution">
    <text evidence="2">The sequence shown here is derived from an EMBL/GenBank/DDBJ whole genome shotgun (WGS) entry which is preliminary data.</text>
</comment>